<proteinExistence type="predicted"/>
<evidence type="ECO:0000313" key="1">
    <source>
        <dbReference type="EMBL" id="KIK40994.1"/>
    </source>
</evidence>
<evidence type="ECO:0000313" key="2">
    <source>
        <dbReference type="Proteomes" id="UP000054485"/>
    </source>
</evidence>
<gene>
    <name evidence="1" type="ORF">CY34DRAFT_806596</name>
</gene>
<dbReference type="InParanoid" id="A0A0D0ASN8"/>
<reference evidence="2" key="2">
    <citation type="submission" date="2015-01" db="EMBL/GenBank/DDBJ databases">
        <title>Evolutionary Origins and Diversification of the Mycorrhizal Mutualists.</title>
        <authorList>
            <consortium name="DOE Joint Genome Institute"/>
            <consortium name="Mycorrhizal Genomics Consortium"/>
            <person name="Kohler A."/>
            <person name="Kuo A."/>
            <person name="Nagy L.G."/>
            <person name="Floudas D."/>
            <person name="Copeland A."/>
            <person name="Barry K.W."/>
            <person name="Cichocki N."/>
            <person name="Veneault-Fourrey C."/>
            <person name="LaButti K."/>
            <person name="Lindquist E.A."/>
            <person name="Lipzen A."/>
            <person name="Lundell T."/>
            <person name="Morin E."/>
            <person name="Murat C."/>
            <person name="Riley R."/>
            <person name="Ohm R."/>
            <person name="Sun H."/>
            <person name="Tunlid A."/>
            <person name="Henrissat B."/>
            <person name="Grigoriev I.V."/>
            <person name="Hibbett D.S."/>
            <person name="Martin F."/>
        </authorList>
    </citation>
    <scope>NUCLEOTIDE SEQUENCE [LARGE SCALE GENOMIC DNA]</scope>
    <source>
        <strain evidence="2">UH-Slu-Lm8-n1</strain>
    </source>
</reference>
<dbReference type="AlphaFoldDB" id="A0A0D0ASN8"/>
<dbReference type="STRING" id="930992.A0A0D0ASN8"/>
<protein>
    <submittedName>
        <fullName evidence="1">Uncharacterized protein</fullName>
    </submittedName>
</protein>
<keyword evidence="2" id="KW-1185">Reference proteome</keyword>
<name>A0A0D0ASN8_9AGAM</name>
<accession>A0A0D0ASN8</accession>
<dbReference type="HOGENOM" id="CLU_2251822_0_0_1"/>
<sequence length="104" mass="12164">MAPTQTHIVLRAPRRFMHPAWVPRQTLSGAFDALLNQFLDESGELPIRDDIKKKKKGGKVEGVWIRSRQRLSEDSEIISSEEIPEEDEMIWWTWDGRLVGFTDW</sequence>
<reference evidence="1 2" key="1">
    <citation type="submission" date="2014-04" db="EMBL/GenBank/DDBJ databases">
        <authorList>
            <consortium name="DOE Joint Genome Institute"/>
            <person name="Kuo A."/>
            <person name="Ruytinx J."/>
            <person name="Rineau F."/>
            <person name="Colpaert J."/>
            <person name="Kohler A."/>
            <person name="Nagy L.G."/>
            <person name="Floudas D."/>
            <person name="Copeland A."/>
            <person name="Barry K.W."/>
            <person name="Cichocki N."/>
            <person name="Veneault-Fourrey C."/>
            <person name="LaButti K."/>
            <person name="Lindquist E.A."/>
            <person name="Lipzen A."/>
            <person name="Lundell T."/>
            <person name="Morin E."/>
            <person name="Murat C."/>
            <person name="Sun H."/>
            <person name="Tunlid A."/>
            <person name="Henrissat B."/>
            <person name="Grigoriev I.V."/>
            <person name="Hibbett D.S."/>
            <person name="Martin F."/>
            <person name="Nordberg H.P."/>
            <person name="Cantor M.N."/>
            <person name="Hua S.X."/>
        </authorList>
    </citation>
    <scope>NUCLEOTIDE SEQUENCE [LARGE SCALE GENOMIC DNA]</scope>
    <source>
        <strain evidence="1 2">UH-Slu-Lm8-n1</strain>
    </source>
</reference>
<dbReference type="Proteomes" id="UP000054485">
    <property type="component" value="Unassembled WGS sequence"/>
</dbReference>
<dbReference type="EMBL" id="KN835283">
    <property type="protein sequence ID" value="KIK40994.1"/>
    <property type="molecule type" value="Genomic_DNA"/>
</dbReference>
<dbReference type="OrthoDB" id="2387165at2759"/>
<organism evidence="1 2">
    <name type="scientific">Suillus luteus UH-Slu-Lm8-n1</name>
    <dbReference type="NCBI Taxonomy" id="930992"/>
    <lineage>
        <taxon>Eukaryota</taxon>
        <taxon>Fungi</taxon>
        <taxon>Dikarya</taxon>
        <taxon>Basidiomycota</taxon>
        <taxon>Agaricomycotina</taxon>
        <taxon>Agaricomycetes</taxon>
        <taxon>Agaricomycetidae</taxon>
        <taxon>Boletales</taxon>
        <taxon>Suillineae</taxon>
        <taxon>Suillaceae</taxon>
        <taxon>Suillus</taxon>
    </lineage>
</organism>